<dbReference type="PROSITE" id="PS50186">
    <property type="entry name" value="DEP"/>
    <property type="match status" value="1"/>
</dbReference>
<dbReference type="InterPro" id="IPR000591">
    <property type="entry name" value="DEP_dom"/>
</dbReference>
<protein>
    <submittedName>
        <fullName evidence="4">DEP domain-containing protein</fullName>
    </submittedName>
</protein>
<reference evidence="4" key="1">
    <citation type="submission" date="2022-11" db="UniProtKB">
        <authorList>
            <consortium name="WormBaseParasite"/>
        </authorList>
    </citation>
    <scope>IDENTIFICATION</scope>
</reference>
<dbReference type="GO" id="GO:0005096">
    <property type="term" value="F:GTPase activator activity"/>
    <property type="evidence" value="ECO:0007669"/>
    <property type="project" value="InterPro"/>
</dbReference>
<dbReference type="InterPro" id="IPR055213">
    <property type="entry name" value="IML1_double_psi_beta_barrel"/>
</dbReference>
<dbReference type="GO" id="GO:0010508">
    <property type="term" value="P:positive regulation of autophagy"/>
    <property type="evidence" value="ECO:0007669"/>
    <property type="project" value="TreeGrafter"/>
</dbReference>
<dbReference type="GO" id="GO:1990130">
    <property type="term" value="C:GATOR1 complex"/>
    <property type="evidence" value="ECO:0007669"/>
    <property type="project" value="TreeGrafter"/>
</dbReference>
<dbReference type="GO" id="GO:0005765">
    <property type="term" value="C:lysosomal membrane"/>
    <property type="evidence" value="ECO:0007669"/>
    <property type="project" value="TreeGrafter"/>
</dbReference>
<dbReference type="PANTHER" id="PTHR13179:SF8">
    <property type="entry name" value="GATOR COMPLEX PROTEIN DEPDC5"/>
    <property type="match status" value="1"/>
</dbReference>
<evidence type="ECO:0000256" key="1">
    <source>
        <dbReference type="SAM" id="MobiDB-lite"/>
    </source>
</evidence>
<accession>A0A915LAE1</accession>
<dbReference type="InterPro" id="IPR048255">
    <property type="entry name" value="IML1_N"/>
</dbReference>
<dbReference type="Pfam" id="PF12257">
    <property type="entry name" value="IML1"/>
    <property type="match status" value="1"/>
</dbReference>
<dbReference type="PANTHER" id="PTHR13179">
    <property type="entry name" value="DEP DOMAIN CONTAINING PROTEIN 5"/>
    <property type="match status" value="1"/>
</dbReference>
<dbReference type="InterPro" id="IPR036388">
    <property type="entry name" value="WH-like_DNA-bd_sf"/>
</dbReference>
<dbReference type="InterPro" id="IPR045838">
    <property type="entry name" value="DEPDC5_CTD"/>
</dbReference>
<dbReference type="SUPFAM" id="SSF46785">
    <property type="entry name" value="Winged helix' DNA-binding domain"/>
    <property type="match status" value="1"/>
</dbReference>
<evidence type="ECO:0000313" key="4">
    <source>
        <dbReference type="WBParaSite" id="nRc.2.0.1.t47353-RA"/>
    </source>
</evidence>
<dbReference type="Gene3D" id="1.10.10.10">
    <property type="entry name" value="Winged helix-like DNA-binding domain superfamily/Winged helix DNA-binding domain"/>
    <property type="match status" value="1"/>
</dbReference>
<feature type="compositionally biased region" description="Low complexity" evidence="1">
    <location>
        <begin position="543"/>
        <end position="564"/>
    </location>
</feature>
<feature type="region of interest" description="Disordered" evidence="1">
    <location>
        <begin position="489"/>
        <end position="564"/>
    </location>
</feature>
<name>A0A915LAE1_ROMCU</name>
<feature type="domain" description="DEP" evidence="2">
    <location>
        <begin position="1083"/>
        <end position="1149"/>
    </location>
</feature>
<evidence type="ECO:0000259" key="2">
    <source>
        <dbReference type="PROSITE" id="PS50186"/>
    </source>
</evidence>
<keyword evidence="3" id="KW-1185">Reference proteome</keyword>
<proteinExistence type="predicted"/>
<organism evidence="3 4">
    <name type="scientific">Romanomermis culicivorax</name>
    <name type="common">Nematode worm</name>
    <dbReference type="NCBI Taxonomy" id="13658"/>
    <lineage>
        <taxon>Eukaryota</taxon>
        <taxon>Metazoa</taxon>
        <taxon>Ecdysozoa</taxon>
        <taxon>Nematoda</taxon>
        <taxon>Enoplea</taxon>
        <taxon>Dorylaimia</taxon>
        <taxon>Mermithida</taxon>
        <taxon>Mermithoidea</taxon>
        <taxon>Mermithidae</taxon>
        <taxon>Romanomermis</taxon>
    </lineage>
</organism>
<dbReference type="InterPro" id="IPR036390">
    <property type="entry name" value="WH_DNA-bd_sf"/>
</dbReference>
<dbReference type="WBParaSite" id="nRc.2.0.1.t47353-RA">
    <property type="protein sequence ID" value="nRc.2.0.1.t47353-RA"/>
    <property type="gene ID" value="nRc.2.0.1.g47353"/>
</dbReference>
<dbReference type="GO" id="GO:1904262">
    <property type="term" value="P:negative regulation of TORC1 signaling"/>
    <property type="evidence" value="ECO:0007669"/>
    <property type="project" value="TreeGrafter"/>
</dbReference>
<dbReference type="InterPro" id="IPR027244">
    <property type="entry name" value="IML1"/>
</dbReference>
<dbReference type="GO" id="GO:0035556">
    <property type="term" value="P:intracellular signal transduction"/>
    <property type="evidence" value="ECO:0007669"/>
    <property type="project" value="InterPro"/>
</dbReference>
<feature type="compositionally biased region" description="Polar residues" evidence="1">
    <location>
        <begin position="497"/>
        <end position="506"/>
    </location>
</feature>
<dbReference type="OMA" id="FEKCVNG"/>
<dbReference type="Pfam" id="PF19418">
    <property type="entry name" value="DEPDC5_CTD"/>
    <property type="match status" value="1"/>
</dbReference>
<sequence length="1299" mass="148050">MSTNSNDQQRRTLKLNFRKKIDNNKSALVNEDDVSLTFNSKDLPHLNKKDLVRLSSAEDETLSIVLEANQRNDEALAKNTVCISEDVTGPVFPFKRYSEVVVECVTPADVALDLLELTFREQYISRSDMCRVRRFLLNRCVYLSGKVEFCAIRLKVRELWRKGECVPSGFVDENTRIVFRSSSALIFVFIQMSVEMWDFDTQGVCYYEKCVDGFLPELFERWRDFKCSHYVTIVLFSRWFYVNCESLQYFPLDQQCKIQKDYRGRYYQDFYQVLIQNEHYEDWKLSALGKIRSAFYKHNETIKDHMRKNCSPLAENSTASDGNVMEALNMTFNVFANHNVDRTFERTGQVIILITPGGGVFNVDRTFANMSKQRNFDYGIAVDLVCLGEQPLHAVPLLIYHSKTTSKGKPPEIEDYFIMHWVNYSYYNPLLYPNPLSSNFHPRLKVPSGMLEGQENLLLSPPNLFASSTSLSAYPDFDAYDNYVNSTMAPKRRQHKSSVPQMSPNFRPSMGRQMSEDEGLGSVGQDTYAAKANQHQPGRMIDSSSVIKNSSPPSSESYSVTPTSFDDRSVPLVDNVNNFAGSCPISIPCDVSFEADPNNASSDSDRCVAANLSASLKIDVNFNVKSTIHNLTIMGASRPLTLTGATAPARGFYSPSFTSTGELGSNDYRLRVAGTSIFYANLEEPDPTQVPEAPLLAIDVETDSAEIVAMRQKSPEKLSTLKESTVSSATSNYGASNSNKGKALIWAWGCTGEEQWNPDIEVGTDWKSMVVPSCLPITTDYFPDARSLKYDYLFSEHTILLDDSVRDMWRSSSTSTSSFSSQFSEKEDFRIKVFNELVAQRLQQGFQVVLLPLDMLNSAITVGCGPTLVPEKVSYLSISRIFHRLSLTGHCISVTKFAPRHAYPLKTFSCLYENQVPDSNCFQTTSTKFEHEDLEKINWSSIDNLITLQGETEDYLLQRDTKFWETRFFLLPSLHPATSKIFSGESVLCDIYAEYEINADYESKLLENFLKFMEILNRIRRPPNINRFPVFTKENNEKFDQSEVHLIIQTAIKGGLNFIQSNTGHLNSNVTFSNTQNQSNFLFVSAEFTHFLMGHVVGLNSTSAAVSFAQKLLNEQKIRHVNNSEQRFIYGFYLYYFNVSKFFDYNFAKNATSINNQQQTFYEIAVQSKPCRQRTTRNFCHKRFKTYKYFFDVSKRSERQEWGNIKLNQTYYLGSAFEINFQWLVATGAIVSDAVLQLHRKTTILPLCLLPAPKDPFALPENPHSDPLRTPIYIELEGNSVGLLDATQIDRLRSEIIYR</sequence>
<dbReference type="GO" id="GO:0034198">
    <property type="term" value="P:cellular response to amino acid starvation"/>
    <property type="evidence" value="ECO:0007669"/>
    <property type="project" value="TreeGrafter"/>
</dbReference>
<dbReference type="Pfam" id="PF23013">
    <property type="entry name" value="IML1_N"/>
    <property type="match status" value="1"/>
</dbReference>
<dbReference type="Proteomes" id="UP000887565">
    <property type="component" value="Unplaced"/>
</dbReference>
<evidence type="ECO:0000313" key="3">
    <source>
        <dbReference type="Proteomes" id="UP000887565"/>
    </source>
</evidence>
<dbReference type="SMART" id="SM00049">
    <property type="entry name" value="DEP"/>
    <property type="match status" value="1"/>
</dbReference>